<dbReference type="PANTHER" id="PTHR30002">
    <property type="entry name" value="EPOXYQUEUOSINE REDUCTASE"/>
    <property type="match status" value="1"/>
</dbReference>
<dbReference type="InterPro" id="IPR017896">
    <property type="entry name" value="4Fe4S_Fe-S-bd"/>
</dbReference>
<keyword evidence="6" id="KW-0560">Oxidoreductase</keyword>
<dbReference type="Gene3D" id="3.30.70.20">
    <property type="match status" value="1"/>
</dbReference>
<evidence type="ECO:0000256" key="4">
    <source>
        <dbReference type="ARBA" id="ARBA00022723"/>
    </source>
</evidence>
<dbReference type="STRING" id="1805029.AUK42_03535"/>
<evidence type="ECO:0000313" key="10">
    <source>
        <dbReference type="EMBL" id="OIP71353.1"/>
    </source>
</evidence>
<sequence>MSLTEQIKELGPEIDLEIIRITNAEDFPETEKQIIENIKKGYIPKSDYYASKNISSNNPQVNRIGKRCNPKSILKKAKSIISVAQDYLIEETENITDKKQLCGKIAKYDVGNFYYDLKLKLKKIVDFINQRSDFKYKSKNKSCYVSLVEKPIAERAGVGWYGKHGIIITERFGSWVVLGEIITELELQADAPLLQSCGDCKICLDLCPTQAIVSPYLVDRTRCLQYISERPMKVPLAFREVWGDRLYGCTTCQEVCPKNIKIKPRKYQPKYGYISSSVPLIPLLQISEEEYQRFFAYNQIAMRPREAIKRNAALALGNIGDPRAVNPLIKVLQEDDNSMVRGHTAWALGKMGGKKAKMALEKALKIEEDREVGEEIIDALRRLDFRRKDIGKNDTGSRID</sequence>
<dbReference type="Pfam" id="PF13646">
    <property type="entry name" value="HEAT_2"/>
    <property type="match status" value="1"/>
</dbReference>
<dbReference type="PROSITE" id="PS51379">
    <property type="entry name" value="4FE4S_FER_2"/>
    <property type="match status" value="1"/>
</dbReference>
<dbReference type="Pfam" id="PF08331">
    <property type="entry name" value="QueG_DUF1730"/>
    <property type="match status" value="1"/>
</dbReference>
<keyword evidence="2" id="KW-0963">Cytoplasm</keyword>
<dbReference type="GO" id="GO:0046872">
    <property type="term" value="F:metal ion binding"/>
    <property type="evidence" value="ECO:0007669"/>
    <property type="project" value="UniProtKB-KW"/>
</dbReference>
<dbReference type="InterPro" id="IPR017900">
    <property type="entry name" value="4Fe4S_Fe_S_CS"/>
</dbReference>
<dbReference type="PANTHER" id="PTHR30002:SF4">
    <property type="entry name" value="EPOXYQUEUOSINE REDUCTASE"/>
    <property type="match status" value="1"/>
</dbReference>
<comment type="caution">
    <text evidence="10">The sequence shown here is derived from an EMBL/GenBank/DDBJ whole genome shotgun (WGS) entry which is preliminary data.</text>
</comment>
<dbReference type="AlphaFoldDB" id="A0A1J5GF63"/>
<dbReference type="InterPro" id="IPR011989">
    <property type="entry name" value="ARM-like"/>
</dbReference>
<evidence type="ECO:0000256" key="2">
    <source>
        <dbReference type="ARBA" id="ARBA00022490"/>
    </source>
</evidence>
<dbReference type="InterPro" id="IPR013542">
    <property type="entry name" value="QueG_DUF1730"/>
</dbReference>
<feature type="domain" description="4Fe-4S ferredoxin-type" evidence="9">
    <location>
        <begin position="185"/>
        <end position="217"/>
    </location>
</feature>
<protein>
    <submittedName>
        <fullName evidence="10">tRNA epoxyqueuosine(34) reductase QueG</fullName>
    </submittedName>
</protein>
<evidence type="ECO:0000256" key="1">
    <source>
        <dbReference type="ARBA" id="ARBA00022485"/>
    </source>
</evidence>
<accession>A0A1J5GF63</accession>
<keyword evidence="4" id="KW-0479">Metal-binding</keyword>
<keyword evidence="1" id="KW-0004">4Fe-4S</keyword>
<dbReference type="InterPro" id="IPR004453">
    <property type="entry name" value="QueG"/>
</dbReference>
<keyword evidence="3" id="KW-0819">tRNA processing</keyword>
<keyword evidence="5" id="KW-0671">Queuosine biosynthesis</keyword>
<proteinExistence type="predicted"/>
<organism evidence="10 11">
    <name type="scientific">Candidatus Infernicultor aquiphilus</name>
    <dbReference type="NCBI Taxonomy" id="1805029"/>
    <lineage>
        <taxon>Bacteria</taxon>
        <taxon>Pseudomonadati</taxon>
        <taxon>Atribacterota</taxon>
        <taxon>Candidatus Phoenicimicrobiia</taxon>
        <taxon>Candidatus Pheonicimicrobiales</taxon>
        <taxon>Candidatus Phoenicimicrobiaceae</taxon>
        <taxon>Candidatus Infernicultor</taxon>
    </lineage>
</organism>
<gene>
    <name evidence="10" type="ORF">AUK42_03535</name>
</gene>
<keyword evidence="8" id="KW-0411">Iron-sulfur</keyword>
<dbReference type="Proteomes" id="UP000182763">
    <property type="component" value="Unassembled WGS sequence"/>
</dbReference>
<reference evidence="10 11" key="1">
    <citation type="journal article" date="2016" name="Environ. Microbiol.">
        <title>Genomic resolution of a cold subsurface aquifer community provides metabolic insights for novel microbes adapted to high CO concentrations.</title>
        <authorList>
            <person name="Probst A.J."/>
            <person name="Castelle C.J."/>
            <person name="Singh A."/>
            <person name="Brown C.T."/>
            <person name="Anantharaman K."/>
            <person name="Sharon I."/>
            <person name="Hug L.A."/>
            <person name="Burstein D."/>
            <person name="Emerson J.B."/>
            <person name="Thomas B.C."/>
            <person name="Banfield J.F."/>
        </authorList>
    </citation>
    <scope>NUCLEOTIDE SEQUENCE [LARGE SCALE GENOMIC DNA]</scope>
    <source>
        <strain evidence="10">CG2_30_33_13</strain>
    </source>
</reference>
<evidence type="ECO:0000313" key="11">
    <source>
        <dbReference type="Proteomes" id="UP000182763"/>
    </source>
</evidence>
<dbReference type="SMART" id="SM00567">
    <property type="entry name" value="EZ_HEAT"/>
    <property type="match status" value="2"/>
</dbReference>
<keyword evidence="7" id="KW-0408">Iron</keyword>
<dbReference type="EMBL" id="MNYY01000069">
    <property type="protein sequence ID" value="OIP71353.1"/>
    <property type="molecule type" value="Genomic_DNA"/>
</dbReference>
<evidence type="ECO:0000256" key="8">
    <source>
        <dbReference type="ARBA" id="ARBA00023014"/>
    </source>
</evidence>
<dbReference type="Pfam" id="PF13484">
    <property type="entry name" value="Fer4_16"/>
    <property type="match status" value="1"/>
</dbReference>
<evidence type="ECO:0000256" key="6">
    <source>
        <dbReference type="ARBA" id="ARBA00023002"/>
    </source>
</evidence>
<dbReference type="InterPro" id="IPR004155">
    <property type="entry name" value="PBS_lyase_HEAT"/>
</dbReference>
<dbReference type="SUPFAM" id="SSF54862">
    <property type="entry name" value="4Fe-4S ferredoxins"/>
    <property type="match status" value="1"/>
</dbReference>
<dbReference type="InterPro" id="IPR016024">
    <property type="entry name" value="ARM-type_fold"/>
</dbReference>
<evidence type="ECO:0000256" key="3">
    <source>
        <dbReference type="ARBA" id="ARBA00022694"/>
    </source>
</evidence>
<dbReference type="SUPFAM" id="SSF48371">
    <property type="entry name" value="ARM repeat"/>
    <property type="match status" value="1"/>
</dbReference>
<evidence type="ECO:0000256" key="5">
    <source>
        <dbReference type="ARBA" id="ARBA00022785"/>
    </source>
</evidence>
<evidence type="ECO:0000259" key="9">
    <source>
        <dbReference type="PROSITE" id="PS51379"/>
    </source>
</evidence>
<dbReference type="PROSITE" id="PS00198">
    <property type="entry name" value="4FE4S_FER_1"/>
    <property type="match status" value="1"/>
</dbReference>
<evidence type="ECO:0000256" key="7">
    <source>
        <dbReference type="ARBA" id="ARBA00023004"/>
    </source>
</evidence>
<dbReference type="NCBIfam" id="TIGR00276">
    <property type="entry name" value="tRNA epoxyqueuosine(34) reductase QueG"/>
    <property type="match status" value="1"/>
</dbReference>
<dbReference type="GO" id="GO:0052693">
    <property type="term" value="F:epoxyqueuosine reductase activity"/>
    <property type="evidence" value="ECO:0007669"/>
    <property type="project" value="TreeGrafter"/>
</dbReference>
<dbReference type="GO" id="GO:0051539">
    <property type="term" value="F:4 iron, 4 sulfur cluster binding"/>
    <property type="evidence" value="ECO:0007669"/>
    <property type="project" value="UniProtKB-KW"/>
</dbReference>
<dbReference type="Gene3D" id="1.25.10.10">
    <property type="entry name" value="Leucine-rich Repeat Variant"/>
    <property type="match status" value="1"/>
</dbReference>
<dbReference type="GO" id="GO:0008616">
    <property type="term" value="P:tRNA queuosine(34) biosynthetic process"/>
    <property type="evidence" value="ECO:0007669"/>
    <property type="project" value="UniProtKB-KW"/>
</dbReference>
<name>A0A1J5GF63_9BACT</name>